<dbReference type="GO" id="GO:0015205">
    <property type="term" value="F:nucleobase transmembrane transporter activity"/>
    <property type="evidence" value="ECO:0007669"/>
    <property type="project" value="TreeGrafter"/>
</dbReference>
<evidence type="ECO:0000256" key="7">
    <source>
        <dbReference type="SAM" id="MobiDB-lite"/>
    </source>
</evidence>
<keyword evidence="3" id="KW-0813">Transport</keyword>
<keyword evidence="5 8" id="KW-1133">Transmembrane helix</keyword>
<feature type="transmembrane region" description="Helical" evidence="8">
    <location>
        <begin position="38"/>
        <end position="61"/>
    </location>
</feature>
<organism evidence="9 10">
    <name type="scientific">Serendipita vermifera MAFF 305830</name>
    <dbReference type="NCBI Taxonomy" id="933852"/>
    <lineage>
        <taxon>Eukaryota</taxon>
        <taxon>Fungi</taxon>
        <taxon>Dikarya</taxon>
        <taxon>Basidiomycota</taxon>
        <taxon>Agaricomycotina</taxon>
        <taxon>Agaricomycetes</taxon>
        <taxon>Sebacinales</taxon>
        <taxon>Serendipitaceae</taxon>
        <taxon>Serendipita</taxon>
    </lineage>
</organism>
<feature type="transmembrane region" description="Helical" evidence="8">
    <location>
        <begin position="383"/>
        <end position="403"/>
    </location>
</feature>
<dbReference type="InterPro" id="IPR036259">
    <property type="entry name" value="MFS_trans_sf"/>
</dbReference>
<accession>A0A0C2X150</accession>
<dbReference type="OrthoDB" id="10261753at2759"/>
<comment type="similarity">
    <text evidence="2">Belongs to the SLC29A/ENT transporter (TC 2.A.57) family.</text>
</comment>
<keyword evidence="6 8" id="KW-0472">Membrane</keyword>
<evidence type="ECO:0000256" key="4">
    <source>
        <dbReference type="ARBA" id="ARBA00022692"/>
    </source>
</evidence>
<feature type="transmembrane region" description="Helical" evidence="8">
    <location>
        <begin position="106"/>
        <end position="125"/>
    </location>
</feature>
<dbReference type="GO" id="GO:0005886">
    <property type="term" value="C:plasma membrane"/>
    <property type="evidence" value="ECO:0007669"/>
    <property type="project" value="TreeGrafter"/>
</dbReference>
<evidence type="ECO:0008006" key="11">
    <source>
        <dbReference type="Google" id="ProtNLM"/>
    </source>
</evidence>
<sequence length="544" mass="59540">MNDNASPIRTRRISLERDADSSSAHTGDTKATTRIYRIFFILGAAVLLPWNAMITTFPYSLERLEGSTLRPAFASYFSAIYQLASFAVLCHASYTSAHASKHQRITLAYLWITLTLVLLFCSTFTPSQPTFYFIFIISIGALQASAGNYFLISLVAFASYFGPLAMQSIMSGQAAIAVVVSVVQLITTLSTLGSGKPTKPSNTDEPGMTSTAISAFYFYLISTVGIVSSYFVYRYLTRMSAFKRTVARFEGAKVVDSIVGYQALPEDDPTHPAASQTDEDDENTDLMAMSTSIGSLREREREMDQNAGGLDGSISSLQATEVERGPGTMGEVEPVTETTFWAIWKVNSMYNIAVILIYITTLAIYPAVTSSVKSVNPGANPQIFTSIHFIVFNVADWIGRIICSYPRFQIWSRKRLLALSAFRSIFIVLFLACNIDMSPPASVPHPDAPSAGLSLLLKRAGPPLINSDFVFFALLVLFGLSNGWLTSLIMMAAPSLEHNKRMRKEWVDLAAVSASFSLVAGLVLGSITNFALRGMVCKCNPFIQ</sequence>
<dbReference type="SUPFAM" id="SSF103473">
    <property type="entry name" value="MFS general substrate transporter"/>
    <property type="match status" value="1"/>
</dbReference>
<dbReference type="PANTHER" id="PTHR10332:SF88">
    <property type="entry name" value="EQUILIBRATIVE NUCLEOSIDE TRANSPORTER 1, ISOFORM A"/>
    <property type="match status" value="1"/>
</dbReference>
<evidence type="ECO:0000256" key="2">
    <source>
        <dbReference type="ARBA" id="ARBA00007965"/>
    </source>
</evidence>
<keyword evidence="4 8" id="KW-0812">Transmembrane</keyword>
<feature type="transmembrane region" description="Helical" evidence="8">
    <location>
        <begin position="469"/>
        <end position="494"/>
    </location>
</feature>
<dbReference type="PIRSF" id="PIRSF016379">
    <property type="entry name" value="ENT"/>
    <property type="match status" value="1"/>
</dbReference>
<protein>
    <recommendedName>
        <fullName evidence="11">Nucleoside transporter</fullName>
    </recommendedName>
</protein>
<evidence type="ECO:0000313" key="10">
    <source>
        <dbReference type="Proteomes" id="UP000054097"/>
    </source>
</evidence>
<gene>
    <name evidence="9" type="ORF">M408DRAFT_327371</name>
</gene>
<feature type="transmembrane region" description="Helical" evidence="8">
    <location>
        <begin position="174"/>
        <end position="192"/>
    </location>
</feature>
<feature type="transmembrane region" description="Helical" evidence="8">
    <location>
        <begin position="212"/>
        <end position="233"/>
    </location>
</feature>
<evidence type="ECO:0000256" key="8">
    <source>
        <dbReference type="SAM" id="Phobius"/>
    </source>
</evidence>
<dbReference type="EMBL" id="KN824281">
    <property type="protein sequence ID" value="KIM31998.1"/>
    <property type="molecule type" value="Genomic_DNA"/>
</dbReference>
<feature type="transmembrane region" description="Helical" evidence="8">
    <location>
        <begin position="349"/>
        <end position="368"/>
    </location>
</feature>
<dbReference type="GO" id="GO:0000329">
    <property type="term" value="C:fungal-type vacuole membrane"/>
    <property type="evidence" value="ECO:0007669"/>
    <property type="project" value="TreeGrafter"/>
</dbReference>
<name>A0A0C2X150_SERVB</name>
<evidence type="ECO:0000256" key="3">
    <source>
        <dbReference type="ARBA" id="ARBA00022448"/>
    </source>
</evidence>
<dbReference type="Proteomes" id="UP000054097">
    <property type="component" value="Unassembled WGS sequence"/>
</dbReference>
<keyword evidence="10" id="KW-1185">Reference proteome</keyword>
<dbReference type="AlphaFoldDB" id="A0A0C2X150"/>
<feature type="transmembrane region" description="Helical" evidence="8">
    <location>
        <begin position="506"/>
        <end position="532"/>
    </location>
</feature>
<reference evidence="9 10" key="1">
    <citation type="submission" date="2014-04" db="EMBL/GenBank/DDBJ databases">
        <authorList>
            <consortium name="DOE Joint Genome Institute"/>
            <person name="Kuo A."/>
            <person name="Zuccaro A."/>
            <person name="Kohler A."/>
            <person name="Nagy L.G."/>
            <person name="Floudas D."/>
            <person name="Copeland A."/>
            <person name="Barry K.W."/>
            <person name="Cichocki N."/>
            <person name="Veneault-Fourrey C."/>
            <person name="LaButti K."/>
            <person name="Lindquist E.A."/>
            <person name="Lipzen A."/>
            <person name="Lundell T."/>
            <person name="Morin E."/>
            <person name="Murat C."/>
            <person name="Sun H."/>
            <person name="Tunlid A."/>
            <person name="Henrissat B."/>
            <person name="Grigoriev I.V."/>
            <person name="Hibbett D.S."/>
            <person name="Martin F."/>
            <person name="Nordberg H.P."/>
            <person name="Cantor M.N."/>
            <person name="Hua S.X."/>
        </authorList>
    </citation>
    <scope>NUCLEOTIDE SEQUENCE [LARGE SCALE GENOMIC DNA]</scope>
    <source>
        <strain evidence="9 10">MAFF 305830</strain>
    </source>
</reference>
<feature type="region of interest" description="Disordered" evidence="7">
    <location>
        <begin position="263"/>
        <end position="285"/>
    </location>
</feature>
<feature type="transmembrane region" description="Helical" evidence="8">
    <location>
        <begin position="73"/>
        <end position="94"/>
    </location>
</feature>
<dbReference type="InterPro" id="IPR002259">
    <property type="entry name" value="Eqnu_transpt"/>
</dbReference>
<feature type="transmembrane region" description="Helical" evidence="8">
    <location>
        <begin position="415"/>
        <end position="437"/>
    </location>
</feature>
<reference evidence="10" key="2">
    <citation type="submission" date="2015-01" db="EMBL/GenBank/DDBJ databases">
        <title>Evolutionary Origins and Diversification of the Mycorrhizal Mutualists.</title>
        <authorList>
            <consortium name="DOE Joint Genome Institute"/>
            <consortium name="Mycorrhizal Genomics Consortium"/>
            <person name="Kohler A."/>
            <person name="Kuo A."/>
            <person name="Nagy L.G."/>
            <person name="Floudas D."/>
            <person name="Copeland A."/>
            <person name="Barry K.W."/>
            <person name="Cichocki N."/>
            <person name="Veneault-Fourrey C."/>
            <person name="LaButti K."/>
            <person name="Lindquist E.A."/>
            <person name="Lipzen A."/>
            <person name="Lundell T."/>
            <person name="Morin E."/>
            <person name="Murat C."/>
            <person name="Riley R."/>
            <person name="Ohm R."/>
            <person name="Sun H."/>
            <person name="Tunlid A."/>
            <person name="Henrissat B."/>
            <person name="Grigoriev I.V."/>
            <person name="Hibbett D.S."/>
            <person name="Martin F."/>
        </authorList>
    </citation>
    <scope>NUCLEOTIDE SEQUENCE [LARGE SCALE GENOMIC DNA]</scope>
    <source>
        <strain evidence="10">MAFF 305830</strain>
    </source>
</reference>
<feature type="region of interest" description="Disordered" evidence="7">
    <location>
        <begin position="293"/>
        <end position="312"/>
    </location>
</feature>
<evidence type="ECO:0000313" key="9">
    <source>
        <dbReference type="EMBL" id="KIM31998.1"/>
    </source>
</evidence>
<evidence type="ECO:0000256" key="6">
    <source>
        <dbReference type="ARBA" id="ARBA00023136"/>
    </source>
</evidence>
<comment type="subcellular location">
    <subcellularLocation>
        <location evidence="1">Membrane</location>
        <topology evidence="1">Multi-pass membrane protein</topology>
    </subcellularLocation>
</comment>
<dbReference type="GO" id="GO:0034257">
    <property type="term" value="F:nicotinamide riboside transmembrane transporter activity"/>
    <property type="evidence" value="ECO:0007669"/>
    <property type="project" value="TreeGrafter"/>
</dbReference>
<dbReference type="HOGENOM" id="CLU_021611_1_0_1"/>
<evidence type="ECO:0000256" key="5">
    <source>
        <dbReference type="ARBA" id="ARBA00022989"/>
    </source>
</evidence>
<feature type="transmembrane region" description="Helical" evidence="8">
    <location>
        <begin position="131"/>
        <end position="162"/>
    </location>
</feature>
<dbReference type="Pfam" id="PF01733">
    <property type="entry name" value="Nucleoside_tran"/>
    <property type="match status" value="1"/>
</dbReference>
<proteinExistence type="inferred from homology"/>
<dbReference type="PANTHER" id="PTHR10332">
    <property type="entry name" value="EQUILIBRATIVE NUCLEOSIDE TRANSPORTER"/>
    <property type="match status" value="1"/>
</dbReference>
<evidence type="ECO:0000256" key="1">
    <source>
        <dbReference type="ARBA" id="ARBA00004141"/>
    </source>
</evidence>